<gene>
    <name evidence="2" type="ORF">RCOM_1062680</name>
</gene>
<feature type="compositionally biased region" description="Polar residues" evidence="1">
    <location>
        <begin position="243"/>
        <end position="252"/>
    </location>
</feature>
<dbReference type="EMBL" id="EQ973877">
    <property type="protein sequence ID" value="EEF40900.1"/>
    <property type="molecule type" value="Genomic_DNA"/>
</dbReference>
<dbReference type="eggNOG" id="ENOG502S3P3">
    <property type="taxonomic scope" value="Eukaryota"/>
</dbReference>
<organism evidence="2 3">
    <name type="scientific">Ricinus communis</name>
    <name type="common">Castor bean</name>
    <dbReference type="NCBI Taxonomy" id="3988"/>
    <lineage>
        <taxon>Eukaryota</taxon>
        <taxon>Viridiplantae</taxon>
        <taxon>Streptophyta</taxon>
        <taxon>Embryophyta</taxon>
        <taxon>Tracheophyta</taxon>
        <taxon>Spermatophyta</taxon>
        <taxon>Magnoliopsida</taxon>
        <taxon>eudicotyledons</taxon>
        <taxon>Gunneridae</taxon>
        <taxon>Pentapetalae</taxon>
        <taxon>rosids</taxon>
        <taxon>fabids</taxon>
        <taxon>Malpighiales</taxon>
        <taxon>Euphorbiaceae</taxon>
        <taxon>Acalyphoideae</taxon>
        <taxon>Acalypheae</taxon>
        <taxon>Ricinus</taxon>
    </lineage>
</organism>
<dbReference type="AlphaFoldDB" id="B9S5Z1"/>
<feature type="region of interest" description="Disordered" evidence="1">
    <location>
        <begin position="1"/>
        <end position="42"/>
    </location>
</feature>
<dbReference type="InParanoid" id="B9S5Z1"/>
<dbReference type="PANTHER" id="PTHR33871:SF1">
    <property type="entry name" value="OS05G0503100 PROTEIN"/>
    <property type="match status" value="1"/>
</dbReference>
<dbReference type="KEGG" id="rcu:8281734"/>
<reference evidence="3" key="1">
    <citation type="journal article" date="2010" name="Nat. Biotechnol.">
        <title>Draft genome sequence of the oilseed species Ricinus communis.</title>
        <authorList>
            <person name="Chan A.P."/>
            <person name="Crabtree J."/>
            <person name="Zhao Q."/>
            <person name="Lorenzi H."/>
            <person name="Orvis J."/>
            <person name="Puiu D."/>
            <person name="Melake-Berhan A."/>
            <person name="Jones K.M."/>
            <person name="Redman J."/>
            <person name="Chen G."/>
            <person name="Cahoon E.B."/>
            <person name="Gedil M."/>
            <person name="Stanke M."/>
            <person name="Haas B.J."/>
            <person name="Wortman J.R."/>
            <person name="Fraser-Liggett C.M."/>
            <person name="Ravel J."/>
            <person name="Rabinowicz P.D."/>
        </authorList>
    </citation>
    <scope>NUCLEOTIDE SEQUENCE [LARGE SCALE GENOMIC DNA]</scope>
    <source>
        <strain evidence="3">cv. Hale</strain>
    </source>
</reference>
<keyword evidence="3" id="KW-1185">Reference proteome</keyword>
<dbReference type="Proteomes" id="UP000008311">
    <property type="component" value="Unassembled WGS sequence"/>
</dbReference>
<feature type="compositionally biased region" description="Basic and acidic residues" evidence="1">
    <location>
        <begin position="223"/>
        <end position="237"/>
    </location>
</feature>
<feature type="compositionally biased region" description="Polar residues" evidence="1">
    <location>
        <begin position="18"/>
        <end position="31"/>
    </location>
</feature>
<feature type="compositionally biased region" description="Acidic residues" evidence="1">
    <location>
        <begin position="135"/>
        <end position="144"/>
    </location>
</feature>
<feature type="region of interest" description="Disordered" evidence="1">
    <location>
        <begin position="121"/>
        <end position="302"/>
    </location>
</feature>
<dbReference type="FunCoup" id="B9S5Z1">
    <property type="interactions" value="310"/>
</dbReference>
<dbReference type="OrthoDB" id="1922230at2759"/>
<evidence type="ECO:0000313" key="3">
    <source>
        <dbReference type="Proteomes" id="UP000008311"/>
    </source>
</evidence>
<feature type="compositionally biased region" description="Polar residues" evidence="1">
    <location>
        <begin position="289"/>
        <end position="302"/>
    </location>
</feature>
<dbReference type="OMA" id="WPANESI"/>
<feature type="compositionally biased region" description="Polar residues" evidence="1">
    <location>
        <begin position="207"/>
        <end position="216"/>
    </location>
</feature>
<dbReference type="PANTHER" id="PTHR33871">
    <property type="entry name" value="OS05G0503100 PROTEIN-RELATED"/>
    <property type="match status" value="1"/>
</dbReference>
<accession>B9S5Z1</accession>
<name>B9S5Z1_RICCO</name>
<feature type="compositionally biased region" description="Basic and acidic residues" evidence="1">
    <location>
        <begin position="169"/>
        <end position="192"/>
    </location>
</feature>
<evidence type="ECO:0000313" key="2">
    <source>
        <dbReference type="EMBL" id="EEF40900.1"/>
    </source>
</evidence>
<evidence type="ECO:0000256" key="1">
    <source>
        <dbReference type="SAM" id="MobiDB-lite"/>
    </source>
</evidence>
<sequence length="317" mass="35006">MGCCVSTDGNSRKEENFQVGSESLKPTLSVQESRAPPPSAEEETVKEVLSETPNFKPAIKHSLQEHCVQETNKKQNHIDRKPFLDDVKKIKNQKFFQEEEESIIISEQEVSELCSLSMSETLSSTTFNKDKREDIDYDDDDDIEEVKQRVKRSPVSRFPRNQPISGDFGPRKDRVVGKSPSRRTEQSPDRRNNFTGRGGGGTGAMSLVQSKGSINYQAGRRGLRSDSSRKDPGEGSGRRSRSPAINRSTMGRCSSVRRTIGSPGRLRIDPPASGSGDRVESGTEGKWPCTSSDVGGSTTANESLENPLVSLECFIFL</sequence>
<protein>
    <submittedName>
        <fullName evidence="2">Uncharacterized protein</fullName>
    </submittedName>
</protein>
<proteinExistence type="predicted"/>